<proteinExistence type="predicted"/>
<gene>
    <name evidence="2" type="ORF">EG19_12225</name>
</gene>
<reference evidence="2 3" key="1">
    <citation type="submission" date="2014-04" db="EMBL/GenBank/DDBJ databases">
        <title>The Genome Sequence of Thermoanaerobaculum aquaticum MP-01, The First Cultivated Group 23 Acidobacterium.</title>
        <authorList>
            <person name="Stamps B.W."/>
            <person name="Losey N.A."/>
            <person name="Lawson P.A."/>
            <person name="Stevenson B.S."/>
        </authorList>
    </citation>
    <scope>NUCLEOTIDE SEQUENCE [LARGE SCALE GENOMIC DNA]</scope>
    <source>
        <strain evidence="2 3">MP-01</strain>
    </source>
</reference>
<keyword evidence="1" id="KW-0472">Membrane</keyword>
<organism evidence="2 3">
    <name type="scientific">Thermoanaerobaculum aquaticum</name>
    <dbReference type="NCBI Taxonomy" id="1312852"/>
    <lineage>
        <taxon>Bacteria</taxon>
        <taxon>Pseudomonadati</taxon>
        <taxon>Acidobacteriota</taxon>
        <taxon>Thermoanaerobaculia</taxon>
        <taxon>Thermoanaerobaculales</taxon>
        <taxon>Thermoanaerobaculaceae</taxon>
        <taxon>Thermoanaerobaculum</taxon>
    </lineage>
</organism>
<keyword evidence="1" id="KW-1133">Transmembrane helix</keyword>
<dbReference type="Proteomes" id="UP000027284">
    <property type="component" value="Unassembled WGS sequence"/>
</dbReference>
<dbReference type="EMBL" id="JMFG01000008">
    <property type="protein sequence ID" value="KDA54475.1"/>
    <property type="molecule type" value="Genomic_DNA"/>
</dbReference>
<comment type="caution">
    <text evidence="2">The sequence shown here is derived from an EMBL/GenBank/DDBJ whole genome shotgun (WGS) entry which is preliminary data.</text>
</comment>
<keyword evidence="1" id="KW-0812">Transmembrane</keyword>
<feature type="transmembrane region" description="Helical" evidence="1">
    <location>
        <begin position="125"/>
        <end position="141"/>
    </location>
</feature>
<keyword evidence="3" id="KW-1185">Reference proteome</keyword>
<sequence length="150" mass="16768">MPLTVSVSLMVFAVVLGLIPFFGLAGRPLLQRITVALSAPALVALLLFAPWDTSPTWQWKRTLFSVALAILLAVAGYFDLRQNRTLLPFFLVPAVFGLGMIFLTAEKPFLSRAFWVEHEAPGRDLVSFSALAVAVLAYWLWRRRDRRAGH</sequence>
<evidence type="ECO:0000313" key="2">
    <source>
        <dbReference type="EMBL" id="KDA54475.1"/>
    </source>
</evidence>
<evidence type="ECO:0000313" key="3">
    <source>
        <dbReference type="Proteomes" id="UP000027284"/>
    </source>
</evidence>
<accession>A0A062Y140</accession>
<feature type="transmembrane region" description="Helical" evidence="1">
    <location>
        <begin position="63"/>
        <end position="80"/>
    </location>
</feature>
<dbReference type="AlphaFoldDB" id="A0A062Y140"/>
<feature type="transmembrane region" description="Helical" evidence="1">
    <location>
        <begin position="33"/>
        <end position="51"/>
    </location>
</feature>
<evidence type="ECO:0000256" key="1">
    <source>
        <dbReference type="SAM" id="Phobius"/>
    </source>
</evidence>
<protein>
    <submittedName>
        <fullName evidence="2">Uncharacterized protein</fullName>
    </submittedName>
</protein>
<feature type="transmembrane region" description="Helical" evidence="1">
    <location>
        <begin position="6"/>
        <end position="26"/>
    </location>
</feature>
<feature type="transmembrane region" description="Helical" evidence="1">
    <location>
        <begin position="87"/>
        <end position="105"/>
    </location>
</feature>
<name>A0A062Y140_9BACT</name>